<gene>
    <name evidence="13" type="primary">gmk</name>
    <name evidence="16" type="ORF">ISALK_11620</name>
</gene>
<keyword evidence="9 13" id="KW-0418">Kinase</keyword>
<evidence type="ECO:0000256" key="8">
    <source>
        <dbReference type="ARBA" id="ARBA00022741"/>
    </source>
</evidence>
<dbReference type="EC" id="2.7.4.8" evidence="4 13"/>
<feature type="binding site" evidence="13">
    <location>
        <begin position="12"/>
        <end position="19"/>
    </location>
    <ligand>
        <name>ATP</name>
        <dbReference type="ChEBI" id="CHEBI:30616"/>
    </ligand>
</feature>
<evidence type="ECO:0000313" key="17">
    <source>
        <dbReference type="Proteomes" id="UP000449710"/>
    </source>
</evidence>
<comment type="similarity">
    <text evidence="3 13">Belongs to the guanylate kinase family.</text>
</comment>
<evidence type="ECO:0000256" key="13">
    <source>
        <dbReference type="HAMAP-Rule" id="MF_00328"/>
    </source>
</evidence>
<reference evidence="16 17" key="1">
    <citation type="submission" date="2019-04" db="EMBL/GenBank/DDBJ databases">
        <title>Isachenkonia alkalipeptolytica gen. nov. sp. nov. a new anaerobic, alkiliphilic organothrophic bacterium capable to reduce synthesized ferrihydrite isolated from a soda lake.</title>
        <authorList>
            <person name="Toshchakov S.V."/>
            <person name="Zavarzina D.G."/>
            <person name="Zhilina T.N."/>
            <person name="Kostrikina N.A."/>
            <person name="Kublanov I.V."/>
        </authorList>
    </citation>
    <scope>NUCLEOTIDE SEQUENCE [LARGE SCALE GENOMIC DNA]</scope>
    <source>
        <strain evidence="16 17">Z-1701</strain>
    </source>
</reference>
<protein>
    <recommendedName>
        <fullName evidence="5 13">Guanylate kinase</fullName>
        <ecNumber evidence="4 13">2.7.4.8</ecNumber>
    </recommendedName>
    <alternativeName>
        <fullName evidence="11 13">GMP kinase</fullName>
    </alternativeName>
</protein>
<feature type="coiled-coil region" evidence="14">
    <location>
        <begin position="135"/>
        <end position="162"/>
    </location>
</feature>
<dbReference type="EMBL" id="SUMG01000017">
    <property type="protein sequence ID" value="NBG89137.1"/>
    <property type="molecule type" value="Genomic_DNA"/>
</dbReference>
<organism evidence="16 17">
    <name type="scientific">Isachenkonia alkalipeptolytica</name>
    <dbReference type="NCBI Taxonomy" id="2565777"/>
    <lineage>
        <taxon>Bacteria</taxon>
        <taxon>Bacillati</taxon>
        <taxon>Bacillota</taxon>
        <taxon>Clostridia</taxon>
        <taxon>Eubacteriales</taxon>
        <taxon>Clostridiaceae</taxon>
        <taxon>Isachenkonia</taxon>
    </lineage>
</organism>
<keyword evidence="14" id="KW-0175">Coiled coil</keyword>
<dbReference type="PROSITE" id="PS00856">
    <property type="entry name" value="GUANYLATE_KINASE_1"/>
    <property type="match status" value="1"/>
</dbReference>
<evidence type="ECO:0000256" key="6">
    <source>
        <dbReference type="ARBA" id="ARBA00022490"/>
    </source>
</evidence>
<evidence type="ECO:0000256" key="9">
    <source>
        <dbReference type="ARBA" id="ARBA00022777"/>
    </source>
</evidence>
<dbReference type="PANTHER" id="PTHR23117:SF13">
    <property type="entry name" value="GUANYLATE KINASE"/>
    <property type="match status" value="1"/>
</dbReference>
<dbReference type="Pfam" id="PF00625">
    <property type="entry name" value="Guanylate_kin"/>
    <property type="match status" value="1"/>
</dbReference>
<dbReference type="GO" id="GO:0005829">
    <property type="term" value="C:cytosol"/>
    <property type="evidence" value="ECO:0007669"/>
    <property type="project" value="TreeGrafter"/>
</dbReference>
<dbReference type="Proteomes" id="UP000449710">
    <property type="component" value="Unassembled WGS sequence"/>
</dbReference>
<dbReference type="InterPro" id="IPR008144">
    <property type="entry name" value="Guanylate_kin-like_dom"/>
</dbReference>
<keyword evidence="7 13" id="KW-0808">Transferase</keyword>
<evidence type="ECO:0000256" key="2">
    <source>
        <dbReference type="ARBA" id="ARBA00004496"/>
    </source>
</evidence>
<dbReference type="PANTHER" id="PTHR23117">
    <property type="entry name" value="GUANYLATE KINASE-RELATED"/>
    <property type="match status" value="1"/>
</dbReference>
<evidence type="ECO:0000256" key="4">
    <source>
        <dbReference type="ARBA" id="ARBA00012961"/>
    </source>
</evidence>
<dbReference type="Gene3D" id="3.30.63.10">
    <property type="entry name" value="Guanylate Kinase phosphate binding domain"/>
    <property type="match status" value="1"/>
</dbReference>
<evidence type="ECO:0000256" key="11">
    <source>
        <dbReference type="ARBA" id="ARBA00030128"/>
    </source>
</evidence>
<keyword evidence="10 13" id="KW-0067">ATP-binding</keyword>
<comment type="catalytic activity">
    <reaction evidence="12 13">
        <text>GMP + ATP = GDP + ADP</text>
        <dbReference type="Rhea" id="RHEA:20780"/>
        <dbReference type="ChEBI" id="CHEBI:30616"/>
        <dbReference type="ChEBI" id="CHEBI:58115"/>
        <dbReference type="ChEBI" id="CHEBI:58189"/>
        <dbReference type="ChEBI" id="CHEBI:456216"/>
        <dbReference type="EC" id="2.7.4.8"/>
    </reaction>
</comment>
<sequence length="201" mass="23153">MENSGLLIVISGPSGAGKGTICKALLEKDPSIHVSVSATTRAPRMGEVHGENYYFLTMEEFKERLEQDQFLEYAKVYDNYYGTPKENVMEQLQRGKDVLLEIDTEGALKVKEKFPEGVFIFILPPRIEDLKRRIMNRGTESEEDIKKRLEAAKEEIQKIHEYNYGVINDDVERATLDVQSILSAEKLKTERNYQDLIEKYI</sequence>
<proteinExistence type="inferred from homology"/>
<keyword evidence="17" id="KW-1185">Reference proteome</keyword>
<dbReference type="NCBIfam" id="TIGR03263">
    <property type="entry name" value="guanyl_kin"/>
    <property type="match status" value="1"/>
</dbReference>
<dbReference type="CDD" id="cd00071">
    <property type="entry name" value="GMPK"/>
    <property type="match status" value="1"/>
</dbReference>
<dbReference type="GO" id="GO:0004385">
    <property type="term" value="F:GMP kinase activity"/>
    <property type="evidence" value="ECO:0007669"/>
    <property type="project" value="UniProtKB-UniRule"/>
</dbReference>
<dbReference type="AlphaFoldDB" id="A0AA43XM42"/>
<evidence type="ECO:0000259" key="15">
    <source>
        <dbReference type="PROSITE" id="PS50052"/>
    </source>
</evidence>
<evidence type="ECO:0000256" key="7">
    <source>
        <dbReference type="ARBA" id="ARBA00022679"/>
    </source>
</evidence>
<dbReference type="InterPro" id="IPR017665">
    <property type="entry name" value="Guanylate_kinase"/>
</dbReference>
<dbReference type="RefSeq" id="WP_160722499.1">
    <property type="nucleotide sequence ID" value="NZ_SUMG01000017.1"/>
</dbReference>
<feature type="domain" description="Guanylate kinase-like" evidence="15">
    <location>
        <begin position="5"/>
        <end position="183"/>
    </location>
</feature>
<evidence type="ECO:0000256" key="14">
    <source>
        <dbReference type="SAM" id="Coils"/>
    </source>
</evidence>
<dbReference type="InterPro" id="IPR027417">
    <property type="entry name" value="P-loop_NTPase"/>
</dbReference>
<evidence type="ECO:0000256" key="10">
    <source>
        <dbReference type="ARBA" id="ARBA00022840"/>
    </source>
</evidence>
<dbReference type="HAMAP" id="MF_00328">
    <property type="entry name" value="Guanylate_kinase"/>
    <property type="match status" value="1"/>
</dbReference>
<evidence type="ECO:0000313" key="16">
    <source>
        <dbReference type="EMBL" id="NBG89137.1"/>
    </source>
</evidence>
<keyword evidence="8 13" id="KW-0547">Nucleotide-binding</keyword>
<evidence type="ECO:0000256" key="12">
    <source>
        <dbReference type="ARBA" id="ARBA00048594"/>
    </source>
</evidence>
<dbReference type="InterPro" id="IPR020590">
    <property type="entry name" value="Guanylate_kinase_CS"/>
</dbReference>
<dbReference type="Gene3D" id="3.40.50.300">
    <property type="entry name" value="P-loop containing nucleotide triphosphate hydrolases"/>
    <property type="match status" value="1"/>
</dbReference>
<accession>A0AA43XM42</accession>
<evidence type="ECO:0000256" key="3">
    <source>
        <dbReference type="ARBA" id="ARBA00005790"/>
    </source>
</evidence>
<evidence type="ECO:0000256" key="5">
    <source>
        <dbReference type="ARBA" id="ARBA00016296"/>
    </source>
</evidence>
<dbReference type="SMART" id="SM00072">
    <property type="entry name" value="GuKc"/>
    <property type="match status" value="1"/>
</dbReference>
<comment type="caution">
    <text evidence="16">The sequence shown here is derived from an EMBL/GenBank/DDBJ whole genome shotgun (WGS) entry which is preliminary data.</text>
</comment>
<comment type="function">
    <text evidence="1 13">Essential for recycling GMP and indirectly, cGMP.</text>
</comment>
<dbReference type="PROSITE" id="PS50052">
    <property type="entry name" value="GUANYLATE_KINASE_2"/>
    <property type="match status" value="1"/>
</dbReference>
<dbReference type="SUPFAM" id="SSF52540">
    <property type="entry name" value="P-loop containing nucleoside triphosphate hydrolases"/>
    <property type="match status" value="1"/>
</dbReference>
<evidence type="ECO:0000256" key="1">
    <source>
        <dbReference type="ARBA" id="ARBA00003531"/>
    </source>
</evidence>
<name>A0AA43XM42_9CLOT</name>
<comment type="subcellular location">
    <subcellularLocation>
        <location evidence="2 13">Cytoplasm</location>
    </subcellularLocation>
</comment>
<keyword evidence="6 13" id="KW-0963">Cytoplasm</keyword>
<dbReference type="GO" id="GO:0005524">
    <property type="term" value="F:ATP binding"/>
    <property type="evidence" value="ECO:0007669"/>
    <property type="project" value="UniProtKB-UniRule"/>
</dbReference>
<dbReference type="FunFam" id="3.30.63.10:FF:000005">
    <property type="entry name" value="Guanylate kinase"/>
    <property type="match status" value="1"/>
</dbReference>
<dbReference type="FunFam" id="3.40.50.300:FF:000855">
    <property type="entry name" value="Guanylate kinase"/>
    <property type="match status" value="1"/>
</dbReference>
<dbReference type="InterPro" id="IPR008145">
    <property type="entry name" value="GK/Ca_channel_bsu"/>
</dbReference>